<comment type="caution">
    <text evidence="1">The sequence shown here is derived from an EMBL/GenBank/DDBJ whole genome shotgun (WGS) entry which is preliminary data.</text>
</comment>
<evidence type="ECO:0000313" key="1">
    <source>
        <dbReference type="EMBL" id="KAG5489996.1"/>
    </source>
</evidence>
<organism evidence="1 2">
    <name type="scientific">Porcisia hertigi</name>
    <dbReference type="NCBI Taxonomy" id="2761500"/>
    <lineage>
        <taxon>Eukaryota</taxon>
        <taxon>Discoba</taxon>
        <taxon>Euglenozoa</taxon>
        <taxon>Kinetoplastea</taxon>
        <taxon>Metakinetoplastina</taxon>
        <taxon>Trypanosomatida</taxon>
        <taxon>Trypanosomatidae</taxon>
        <taxon>Leishmaniinae</taxon>
        <taxon>Porcisia</taxon>
    </lineage>
</organism>
<protein>
    <submittedName>
        <fullName evidence="1">Uncharacterized protein</fullName>
    </submittedName>
</protein>
<dbReference type="KEGG" id="phet:94286244"/>
<name>A0A836KWT3_9TRYP</name>
<reference evidence="1 2" key="1">
    <citation type="submission" date="2021-02" db="EMBL/GenBank/DDBJ databases">
        <title>Porcisia hertigi Genome sequencing and assembly.</title>
        <authorList>
            <person name="Almutairi H."/>
            <person name="Gatherer D."/>
        </authorList>
    </citation>
    <scope>NUCLEOTIDE SEQUENCE [LARGE SCALE GENOMIC DNA]</scope>
    <source>
        <strain evidence="1 2">C119</strain>
    </source>
</reference>
<dbReference type="Pfam" id="PF17371">
    <property type="entry name" value="DUF5393"/>
    <property type="match status" value="1"/>
</dbReference>
<dbReference type="Proteomes" id="UP000674318">
    <property type="component" value="Unassembled WGS sequence"/>
</dbReference>
<keyword evidence="2" id="KW-1185">Reference proteome</keyword>
<dbReference type="EMBL" id="JAFJZO010000036">
    <property type="protein sequence ID" value="KAG5489996.1"/>
    <property type="molecule type" value="Genomic_DNA"/>
</dbReference>
<dbReference type="OrthoDB" id="272477at2759"/>
<dbReference type="RefSeq" id="XP_067752324.1">
    <property type="nucleotide sequence ID" value="XM_067896167.1"/>
</dbReference>
<dbReference type="InterPro" id="IPR035155">
    <property type="entry name" value="DUF5393"/>
</dbReference>
<gene>
    <name evidence="1" type="ORF">JKF63_00115</name>
</gene>
<evidence type="ECO:0000313" key="2">
    <source>
        <dbReference type="Proteomes" id="UP000674318"/>
    </source>
</evidence>
<dbReference type="GeneID" id="94286244"/>
<proteinExistence type="predicted"/>
<accession>A0A836KWT3</accession>
<sequence length="761" mass="82334">MRCSVSTPPHAPAMARGSNLQHYRALLQVLSYAAQRELTAEQLVQDAMTGGVVVPFKVLHNADASTIAMKFQTPSCNFRPGAQLGANSCSLHELGSNTMLLLPSSKFIGTTASLLADGFFCFAPLSSTVEKSPGTSYQYRSESQVRDLFTLIMLLFPECFVAETLPRIPSANRDAESWSSQTQLGVRADSEVQDSSFASKGSLFISPPRPALPGIEHTPTARQTRISFTAEHGIVADAGSLHKGKSDRAFSSCGTAALGESPCRLASSVVFTDHSSIGEGDGLGGTPANTSVPPNAVALSIVDAVPLTLDTLDVLLDARRSLAIVLLSHINDALHKVQYRQIEQSHATTPARGAKRLPTCRLLESGVMRYSLEVLLTAKLLLLSTISASAVWRKLFATACENKIVSRGAALSPLHVLMELVGEETTGATPFVSLPVEQWVWGREEDALGRWYDRFLEKLLVGTDRAGVRIDAYLQRAKSDAVRTGCSVSCFPTLLLHRPSDGQPAVEMSIASAPRVSASVRLPSLPVQPGELQVFLCTSALEDKTGLLHARGHELLLDSTSSPTADFFHACASSACAEAQLQPSGDALPWLFRRRLTDLSSTEQGIVAAVLRDPAMLSAVLEKNPAMLARLTLWCRNRWPPPLNPSSLLPKASTQSNNIVVRNENTEEGQSLDAKVEQYVLFHHPFSATVGRYVRELVTLKGLSQELLEAWMQHVCASATADGSASSPHRAMFAALVKFAVLHNRWQLDPKVEALHNEYFT</sequence>
<dbReference type="AlphaFoldDB" id="A0A836KWT3"/>